<feature type="domain" description="Major facilitator superfamily (MFS) profile" evidence="10">
    <location>
        <begin position="104"/>
        <end position="549"/>
    </location>
</feature>
<keyword evidence="6 9" id="KW-0472">Membrane</keyword>
<evidence type="ECO:0000256" key="8">
    <source>
        <dbReference type="RuleBase" id="RU003346"/>
    </source>
</evidence>
<dbReference type="NCBIfam" id="TIGR00879">
    <property type="entry name" value="SP"/>
    <property type="match status" value="1"/>
</dbReference>
<feature type="transmembrane region" description="Helical" evidence="9">
    <location>
        <begin position="397"/>
        <end position="419"/>
    </location>
</feature>
<proteinExistence type="inferred from homology"/>
<dbReference type="InterPro" id="IPR050814">
    <property type="entry name" value="Myo-inositol_Transporter"/>
</dbReference>
<keyword evidence="3 8" id="KW-0813">Transport</keyword>
<feature type="transmembrane region" description="Helical" evidence="9">
    <location>
        <begin position="207"/>
        <end position="228"/>
    </location>
</feature>
<dbReference type="InterPro" id="IPR020846">
    <property type="entry name" value="MFS_dom"/>
</dbReference>
<dbReference type="PRINTS" id="PR00171">
    <property type="entry name" value="SUGRTRNSPORT"/>
</dbReference>
<evidence type="ECO:0000256" key="1">
    <source>
        <dbReference type="ARBA" id="ARBA00004141"/>
    </source>
</evidence>
<feature type="transmembrane region" description="Helical" evidence="9">
    <location>
        <begin position="240"/>
        <end position="262"/>
    </location>
</feature>
<keyword evidence="12" id="KW-1185">Reference proteome</keyword>
<gene>
    <name evidence="11" type="ORF">PILCRDRAFT_73593</name>
</gene>
<dbReference type="Gene3D" id="1.20.1250.20">
    <property type="entry name" value="MFS general substrate transporter like domains"/>
    <property type="match status" value="1"/>
</dbReference>
<keyword evidence="4 9" id="KW-0812">Transmembrane</keyword>
<feature type="transmembrane region" description="Helical" evidence="9">
    <location>
        <begin position="526"/>
        <end position="545"/>
    </location>
</feature>
<dbReference type="InterPro" id="IPR005828">
    <property type="entry name" value="MFS_sugar_transport-like"/>
</dbReference>
<dbReference type="SUPFAM" id="SSF103473">
    <property type="entry name" value="MFS general substrate transporter"/>
    <property type="match status" value="1"/>
</dbReference>
<dbReference type="PANTHER" id="PTHR48020:SF4">
    <property type="entry name" value="SYMPORT, PUTATIVE (AFU_ORTHOLOGUE AFUA_3G11790)-RELATED"/>
    <property type="match status" value="1"/>
</dbReference>
<evidence type="ECO:0000256" key="4">
    <source>
        <dbReference type="ARBA" id="ARBA00022692"/>
    </source>
</evidence>
<protein>
    <recommendedName>
        <fullName evidence="10">Major facilitator superfamily (MFS) profile domain-containing protein</fullName>
    </recommendedName>
</protein>
<dbReference type="HOGENOM" id="CLU_001265_43_5_1"/>
<keyword evidence="5 9" id="KW-1133">Transmembrane helix</keyword>
<feature type="transmembrane region" description="Helical" evidence="9">
    <location>
        <begin position="362"/>
        <end position="385"/>
    </location>
</feature>
<dbReference type="PROSITE" id="PS50850">
    <property type="entry name" value="MFS"/>
    <property type="match status" value="1"/>
</dbReference>
<dbReference type="InterPro" id="IPR003663">
    <property type="entry name" value="Sugar/inositol_transpt"/>
</dbReference>
<feature type="transmembrane region" description="Helical" evidence="9">
    <location>
        <begin position="181"/>
        <end position="201"/>
    </location>
</feature>
<dbReference type="GO" id="GO:0022857">
    <property type="term" value="F:transmembrane transporter activity"/>
    <property type="evidence" value="ECO:0007669"/>
    <property type="project" value="InterPro"/>
</dbReference>
<dbReference type="GO" id="GO:0015798">
    <property type="term" value="P:myo-inositol transport"/>
    <property type="evidence" value="ECO:0007669"/>
    <property type="project" value="UniProtKB-ARBA"/>
</dbReference>
<evidence type="ECO:0000256" key="6">
    <source>
        <dbReference type="ARBA" id="ARBA00023136"/>
    </source>
</evidence>
<accession>A0A0C3BRV4</accession>
<feature type="transmembrane region" description="Helical" evidence="9">
    <location>
        <begin position="426"/>
        <end position="449"/>
    </location>
</feature>
<evidence type="ECO:0000256" key="3">
    <source>
        <dbReference type="ARBA" id="ARBA00022448"/>
    </source>
</evidence>
<dbReference type="GO" id="GO:0015791">
    <property type="term" value="P:polyol transmembrane transport"/>
    <property type="evidence" value="ECO:0007669"/>
    <property type="project" value="UniProtKB-ARBA"/>
</dbReference>
<dbReference type="OrthoDB" id="5290825at2759"/>
<reference evidence="12" key="2">
    <citation type="submission" date="2015-01" db="EMBL/GenBank/DDBJ databases">
        <title>Evolutionary Origins and Diversification of the Mycorrhizal Mutualists.</title>
        <authorList>
            <consortium name="DOE Joint Genome Institute"/>
            <consortium name="Mycorrhizal Genomics Consortium"/>
            <person name="Kohler A."/>
            <person name="Kuo A."/>
            <person name="Nagy L.G."/>
            <person name="Floudas D."/>
            <person name="Copeland A."/>
            <person name="Barry K.W."/>
            <person name="Cichocki N."/>
            <person name="Veneault-Fourrey C."/>
            <person name="LaButti K."/>
            <person name="Lindquist E.A."/>
            <person name="Lipzen A."/>
            <person name="Lundell T."/>
            <person name="Morin E."/>
            <person name="Murat C."/>
            <person name="Riley R."/>
            <person name="Ohm R."/>
            <person name="Sun H."/>
            <person name="Tunlid A."/>
            <person name="Henrissat B."/>
            <person name="Grigoriev I.V."/>
            <person name="Hibbett D.S."/>
            <person name="Martin F."/>
        </authorList>
    </citation>
    <scope>NUCLEOTIDE SEQUENCE [LARGE SCALE GENOMIC DNA]</scope>
    <source>
        <strain evidence="12">F 1598</strain>
    </source>
</reference>
<dbReference type="AlphaFoldDB" id="A0A0C3BRV4"/>
<evidence type="ECO:0000313" key="12">
    <source>
        <dbReference type="Proteomes" id="UP000054166"/>
    </source>
</evidence>
<evidence type="ECO:0000256" key="5">
    <source>
        <dbReference type="ARBA" id="ARBA00022989"/>
    </source>
</evidence>
<reference evidence="11 12" key="1">
    <citation type="submission" date="2014-04" db="EMBL/GenBank/DDBJ databases">
        <authorList>
            <consortium name="DOE Joint Genome Institute"/>
            <person name="Kuo A."/>
            <person name="Tarkka M."/>
            <person name="Buscot F."/>
            <person name="Kohler A."/>
            <person name="Nagy L.G."/>
            <person name="Floudas D."/>
            <person name="Copeland A."/>
            <person name="Barry K.W."/>
            <person name="Cichocki N."/>
            <person name="Veneault-Fourrey C."/>
            <person name="LaButti K."/>
            <person name="Lindquist E.A."/>
            <person name="Lipzen A."/>
            <person name="Lundell T."/>
            <person name="Morin E."/>
            <person name="Murat C."/>
            <person name="Sun H."/>
            <person name="Tunlid A."/>
            <person name="Henrissat B."/>
            <person name="Grigoriev I.V."/>
            <person name="Hibbett D.S."/>
            <person name="Martin F."/>
            <person name="Nordberg H.P."/>
            <person name="Cantor M.N."/>
            <person name="Hua S.X."/>
        </authorList>
    </citation>
    <scope>NUCLEOTIDE SEQUENCE [LARGE SCALE GENOMIC DNA]</scope>
    <source>
        <strain evidence="11 12">F 1598</strain>
    </source>
</reference>
<feature type="transmembrane region" description="Helical" evidence="9">
    <location>
        <begin position="99"/>
        <end position="117"/>
    </location>
</feature>
<dbReference type="Proteomes" id="UP000054166">
    <property type="component" value="Unassembled WGS sequence"/>
</dbReference>
<evidence type="ECO:0000256" key="2">
    <source>
        <dbReference type="ARBA" id="ARBA00010992"/>
    </source>
</evidence>
<evidence type="ECO:0000256" key="9">
    <source>
        <dbReference type="SAM" id="Phobius"/>
    </source>
</evidence>
<dbReference type="InParanoid" id="A0A0C3BRV4"/>
<organism evidence="11 12">
    <name type="scientific">Piloderma croceum (strain F 1598)</name>
    <dbReference type="NCBI Taxonomy" id="765440"/>
    <lineage>
        <taxon>Eukaryota</taxon>
        <taxon>Fungi</taxon>
        <taxon>Dikarya</taxon>
        <taxon>Basidiomycota</taxon>
        <taxon>Agaricomycotina</taxon>
        <taxon>Agaricomycetes</taxon>
        <taxon>Agaricomycetidae</taxon>
        <taxon>Atheliales</taxon>
        <taxon>Atheliaceae</taxon>
        <taxon>Piloderma</taxon>
    </lineage>
</organism>
<dbReference type="Pfam" id="PF00083">
    <property type="entry name" value="Sugar_tr"/>
    <property type="match status" value="1"/>
</dbReference>
<feature type="transmembrane region" description="Helical" evidence="9">
    <location>
        <begin position="149"/>
        <end position="169"/>
    </location>
</feature>
<feature type="transmembrane region" description="Helical" evidence="9">
    <location>
        <begin position="455"/>
        <end position="474"/>
    </location>
</feature>
<evidence type="ECO:0000256" key="7">
    <source>
        <dbReference type="ARBA" id="ARBA00049119"/>
    </source>
</evidence>
<dbReference type="FunFam" id="1.20.1250.20:FF:000100">
    <property type="entry name" value="MFS sugar transporter, putative"/>
    <property type="match status" value="1"/>
</dbReference>
<dbReference type="PROSITE" id="PS00217">
    <property type="entry name" value="SUGAR_TRANSPORT_2"/>
    <property type="match status" value="1"/>
</dbReference>
<dbReference type="InterPro" id="IPR005829">
    <property type="entry name" value="Sugar_transporter_CS"/>
</dbReference>
<feature type="transmembrane region" description="Helical" evidence="9">
    <location>
        <begin position="268"/>
        <end position="291"/>
    </location>
</feature>
<comment type="subcellular location">
    <subcellularLocation>
        <location evidence="1">Membrane</location>
        <topology evidence="1">Multi-pass membrane protein</topology>
    </subcellularLocation>
</comment>
<dbReference type="PANTHER" id="PTHR48020">
    <property type="entry name" value="PROTON MYO-INOSITOL COTRANSPORTER"/>
    <property type="match status" value="1"/>
</dbReference>
<evidence type="ECO:0000259" key="10">
    <source>
        <dbReference type="PROSITE" id="PS50850"/>
    </source>
</evidence>
<dbReference type="EMBL" id="KN833006">
    <property type="protein sequence ID" value="KIM80067.1"/>
    <property type="molecule type" value="Genomic_DNA"/>
</dbReference>
<dbReference type="InterPro" id="IPR036259">
    <property type="entry name" value="MFS_trans_sf"/>
</dbReference>
<name>A0A0C3BRV4_PILCF</name>
<comment type="similarity">
    <text evidence="2 8">Belongs to the major facilitator superfamily. Sugar transporter (TC 2.A.1.1) family.</text>
</comment>
<evidence type="ECO:0000313" key="11">
    <source>
        <dbReference type="EMBL" id="KIM80067.1"/>
    </source>
</evidence>
<feature type="transmembrane region" description="Helical" evidence="9">
    <location>
        <begin position="495"/>
        <end position="514"/>
    </location>
</feature>
<dbReference type="STRING" id="765440.A0A0C3BRV4"/>
<dbReference type="GO" id="GO:0016020">
    <property type="term" value="C:membrane"/>
    <property type="evidence" value="ECO:0007669"/>
    <property type="project" value="UniProtKB-SubCell"/>
</dbReference>
<sequence length="609" mass="67828">MVDEESLKPDVHTVTSELNLTSNVEARIKNPLTGIPRHQLLRNVEIFAKEHGLAEEIPVLSKGAILAQNPADFETLDVLDDSDRDVIRYENTHRWSHPWTLYMTIIICSVGAATQGWDQTGSNGANLEFPTEFGIPIDGGAPNAAHDSWIVGIVNAAPYMASAVCGCWLSDPLNNYFGRRGTIFISALILIATPIASGFTHSWQTLFVVRLILGIGMGVKASTVPMYAAENSPAKIRGALVMTWQLWTAFGIFIGFAANVIVENTGKIAWRLQLGSAFIPAVPLAMFIFLCPESPRWLMKKNRYADAYRSLLRIRHTPLQAARDLYYIHVHLIEENKIAHGTNYFVRFSELFTIPRVRRATLAAHTVTIAQQMCGINIIAFYSSTVFSEAGYTNRQALYASLGFGAVNFVFAFPAVFTIDTFGRRSLLLFTFPHMAWMLLAAGLCFLINPDIGTARIGAIALFIFLFAAFYSPGEGPVPSCYSAEVFPLAQREQGVAFAATIGLGWASVLSITFPRMLIAMTPTGAFGFYAGLNVVAFVMIFFFVPETKRLTLEELDQVFSVPTHVFAKYQLTKALPYFIKRWIFFRRNTHLEPLYKVEIEKENSLHED</sequence>
<comment type="catalytic activity">
    <reaction evidence="7">
        <text>myo-inositol(out) + H(+)(out) = myo-inositol(in) + H(+)(in)</text>
        <dbReference type="Rhea" id="RHEA:60364"/>
        <dbReference type="ChEBI" id="CHEBI:15378"/>
        <dbReference type="ChEBI" id="CHEBI:17268"/>
    </reaction>
</comment>